<keyword evidence="2" id="KW-1185">Reference proteome</keyword>
<reference evidence="1 2" key="1">
    <citation type="submission" date="2021-11" db="EMBL/GenBank/DDBJ databases">
        <title>Comparative genomics of bee honey and flower isolates.</title>
        <authorList>
            <person name="Bechtner J.D."/>
            <person name="Gallus M.K."/>
            <person name="Ehrmann M."/>
        </authorList>
    </citation>
    <scope>NUCLEOTIDE SEQUENCE [LARGE SCALE GENOMIC DNA]</scope>
    <source>
        <strain evidence="1 2">M161</strain>
    </source>
</reference>
<protein>
    <submittedName>
        <fullName evidence="1">Uncharacterized protein</fullName>
    </submittedName>
</protein>
<organism evidence="1 2">
    <name type="scientific">Apilactobacillus xinyiensis</name>
    <dbReference type="NCBI Taxonomy" id="2841032"/>
    <lineage>
        <taxon>Bacteria</taxon>
        <taxon>Bacillati</taxon>
        <taxon>Bacillota</taxon>
        <taxon>Bacilli</taxon>
        <taxon>Lactobacillales</taxon>
        <taxon>Lactobacillaceae</taxon>
        <taxon>Apilactobacillus</taxon>
    </lineage>
</organism>
<name>A0ABT0I1J3_9LACO</name>
<dbReference type="EMBL" id="JAJIAO010000002">
    <property type="protein sequence ID" value="MCK8624565.1"/>
    <property type="molecule type" value="Genomic_DNA"/>
</dbReference>
<dbReference type="Proteomes" id="UP001522905">
    <property type="component" value="Unassembled WGS sequence"/>
</dbReference>
<proteinExistence type="predicted"/>
<dbReference type="RefSeq" id="WP_220728289.1">
    <property type="nucleotide sequence ID" value="NZ_BPLL01000038.1"/>
</dbReference>
<sequence length="70" mass="8145">MLNFLINVLPKKLQSKNKQKAQDIIKNDKKRLLVKKVKHERMNFSDKLETIAKELNVSKGTAKELIKQAK</sequence>
<accession>A0ABT0I1J3</accession>
<gene>
    <name evidence="1" type="ORF">LNP07_03450</name>
</gene>
<evidence type="ECO:0000313" key="2">
    <source>
        <dbReference type="Proteomes" id="UP001522905"/>
    </source>
</evidence>
<comment type="caution">
    <text evidence="1">The sequence shown here is derived from an EMBL/GenBank/DDBJ whole genome shotgun (WGS) entry which is preliminary data.</text>
</comment>
<evidence type="ECO:0000313" key="1">
    <source>
        <dbReference type="EMBL" id="MCK8624565.1"/>
    </source>
</evidence>